<dbReference type="EMBL" id="VSRR010086961">
    <property type="protein sequence ID" value="MPC91206.1"/>
    <property type="molecule type" value="Genomic_DNA"/>
</dbReference>
<dbReference type="SUPFAM" id="SSF56219">
    <property type="entry name" value="DNase I-like"/>
    <property type="match status" value="1"/>
</dbReference>
<name>A0A5B7JAZ2_PORTR</name>
<protein>
    <recommendedName>
        <fullName evidence="3">Endonuclease/exonuclease/phosphatase domain-containing protein</fullName>
    </recommendedName>
</protein>
<keyword evidence="2" id="KW-1185">Reference proteome</keyword>
<gene>
    <name evidence="1" type="ORF">E2C01_086225</name>
</gene>
<reference evidence="1 2" key="1">
    <citation type="submission" date="2019-05" db="EMBL/GenBank/DDBJ databases">
        <title>Another draft genome of Portunus trituberculatus and its Hox gene families provides insights of decapod evolution.</title>
        <authorList>
            <person name="Jeong J.-H."/>
            <person name="Song I."/>
            <person name="Kim S."/>
            <person name="Choi T."/>
            <person name="Kim D."/>
            <person name="Ryu S."/>
            <person name="Kim W."/>
        </authorList>
    </citation>
    <scope>NUCLEOTIDE SEQUENCE [LARGE SCALE GENOMIC DNA]</scope>
    <source>
        <tissue evidence="1">Muscle</tissue>
    </source>
</reference>
<dbReference type="InterPro" id="IPR036691">
    <property type="entry name" value="Endo/exonu/phosph_ase_sf"/>
</dbReference>
<sequence>MAARYQSFIRAAISYQASKLSEQTQVVSTPTTPAQATNSSSFSVPSYFFYSHFRFKAGCCFSVHNDLTCSRAHALQSVEFSAIWLRLNSHSLTKFICAVYLSPNFSNYTKFFDYVTSKVEFILSLKPFVEISILGHFNVHHQLWLPSSFTDHPGELAFNFAILHDLEQPVQQPTCIPDRPGDTPNTLDL</sequence>
<dbReference type="AlphaFoldDB" id="A0A5B7JAZ2"/>
<evidence type="ECO:0000313" key="2">
    <source>
        <dbReference type="Proteomes" id="UP000324222"/>
    </source>
</evidence>
<accession>A0A5B7JAZ2</accession>
<proteinExistence type="predicted"/>
<evidence type="ECO:0008006" key="3">
    <source>
        <dbReference type="Google" id="ProtNLM"/>
    </source>
</evidence>
<dbReference type="Proteomes" id="UP000324222">
    <property type="component" value="Unassembled WGS sequence"/>
</dbReference>
<evidence type="ECO:0000313" key="1">
    <source>
        <dbReference type="EMBL" id="MPC91206.1"/>
    </source>
</evidence>
<dbReference type="Gene3D" id="3.60.10.10">
    <property type="entry name" value="Endonuclease/exonuclease/phosphatase"/>
    <property type="match status" value="1"/>
</dbReference>
<comment type="caution">
    <text evidence="1">The sequence shown here is derived from an EMBL/GenBank/DDBJ whole genome shotgun (WGS) entry which is preliminary data.</text>
</comment>
<organism evidence="1 2">
    <name type="scientific">Portunus trituberculatus</name>
    <name type="common">Swimming crab</name>
    <name type="synonym">Neptunus trituberculatus</name>
    <dbReference type="NCBI Taxonomy" id="210409"/>
    <lineage>
        <taxon>Eukaryota</taxon>
        <taxon>Metazoa</taxon>
        <taxon>Ecdysozoa</taxon>
        <taxon>Arthropoda</taxon>
        <taxon>Crustacea</taxon>
        <taxon>Multicrustacea</taxon>
        <taxon>Malacostraca</taxon>
        <taxon>Eumalacostraca</taxon>
        <taxon>Eucarida</taxon>
        <taxon>Decapoda</taxon>
        <taxon>Pleocyemata</taxon>
        <taxon>Brachyura</taxon>
        <taxon>Eubrachyura</taxon>
        <taxon>Portunoidea</taxon>
        <taxon>Portunidae</taxon>
        <taxon>Portuninae</taxon>
        <taxon>Portunus</taxon>
    </lineage>
</organism>